<dbReference type="InterPro" id="IPR008271">
    <property type="entry name" value="Ser/Thr_kinase_AS"/>
</dbReference>
<dbReference type="EC" id="2.7.11.25" evidence="2"/>
<dbReference type="PROSITE" id="PS00108">
    <property type="entry name" value="PROTEIN_KINASE_ST"/>
    <property type="match status" value="1"/>
</dbReference>
<keyword evidence="15" id="KW-1185">Reference proteome</keyword>
<evidence type="ECO:0000259" key="13">
    <source>
        <dbReference type="PROSITE" id="PS50105"/>
    </source>
</evidence>
<dbReference type="GO" id="GO:0005524">
    <property type="term" value="F:ATP binding"/>
    <property type="evidence" value="ECO:0007669"/>
    <property type="project" value="UniProtKB-UniRule"/>
</dbReference>
<feature type="compositionally biased region" description="Polar residues" evidence="11">
    <location>
        <begin position="170"/>
        <end position="186"/>
    </location>
</feature>
<dbReference type="SMART" id="SM00220">
    <property type="entry name" value="S_TKc"/>
    <property type="match status" value="1"/>
</dbReference>
<feature type="binding site" evidence="10">
    <location>
        <position position="613"/>
    </location>
    <ligand>
        <name>ATP</name>
        <dbReference type="ChEBI" id="CHEBI:30616"/>
    </ligand>
</feature>
<evidence type="ECO:0000256" key="10">
    <source>
        <dbReference type="PROSITE-ProRule" id="PRU10141"/>
    </source>
</evidence>
<feature type="compositionally biased region" description="Basic and acidic residues" evidence="11">
    <location>
        <begin position="113"/>
        <end position="124"/>
    </location>
</feature>
<keyword evidence="5 10" id="KW-0547">Nucleotide-binding</keyword>
<dbReference type="AlphaFoldDB" id="A0A2N1J850"/>
<evidence type="ECO:0000256" key="11">
    <source>
        <dbReference type="SAM" id="MobiDB-lite"/>
    </source>
</evidence>
<comment type="similarity">
    <text evidence="1">Belongs to the protein kinase superfamily. STE Ser/Thr protein kinase family. MAP kinase kinase kinase subfamily.</text>
</comment>
<keyword evidence="7 10" id="KW-0067">ATP-binding</keyword>
<dbReference type="SUPFAM" id="SSF56112">
    <property type="entry name" value="Protein kinase-like (PK-like)"/>
    <property type="match status" value="1"/>
</dbReference>
<dbReference type="Gene3D" id="3.10.20.90">
    <property type="entry name" value="Phosphatidylinositol 3-kinase Catalytic Subunit, Chain A, domain 1"/>
    <property type="match status" value="1"/>
</dbReference>
<keyword evidence="3" id="KW-0723">Serine/threonine-protein kinase</keyword>
<name>A0A2N1J850_9BASI</name>
<gene>
    <name evidence="14" type="primary">STE11</name>
    <name evidence="14" type="ORF">MVES_003498</name>
</gene>
<dbReference type="OrthoDB" id="266718at2759"/>
<evidence type="ECO:0000256" key="6">
    <source>
        <dbReference type="ARBA" id="ARBA00022777"/>
    </source>
</evidence>
<dbReference type="GO" id="GO:0004709">
    <property type="term" value="F:MAP kinase kinase kinase activity"/>
    <property type="evidence" value="ECO:0007669"/>
    <property type="project" value="UniProtKB-EC"/>
</dbReference>
<evidence type="ECO:0000313" key="14">
    <source>
        <dbReference type="EMBL" id="PKI82734.1"/>
    </source>
</evidence>
<dbReference type="InterPro" id="IPR013761">
    <property type="entry name" value="SAM/pointed_sf"/>
</dbReference>
<dbReference type="Pfam" id="PF00536">
    <property type="entry name" value="SAM_1"/>
    <property type="match status" value="1"/>
</dbReference>
<feature type="region of interest" description="Disordered" evidence="11">
    <location>
        <begin position="230"/>
        <end position="255"/>
    </location>
</feature>
<evidence type="ECO:0000313" key="15">
    <source>
        <dbReference type="Proteomes" id="UP000232875"/>
    </source>
</evidence>
<keyword evidence="6" id="KW-0418">Kinase</keyword>
<dbReference type="InterPro" id="IPR011009">
    <property type="entry name" value="Kinase-like_dom_sf"/>
</dbReference>
<dbReference type="STRING" id="2020962.A0A2N1J850"/>
<feature type="domain" description="SAM" evidence="13">
    <location>
        <begin position="8"/>
        <end position="71"/>
    </location>
</feature>
<evidence type="ECO:0000256" key="2">
    <source>
        <dbReference type="ARBA" id="ARBA00012406"/>
    </source>
</evidence>
<evidence type="ECO:0000256" key="1">
    <source>
        <dbReference type="ARBA" id="ARBA00006529"/>
    </source>
</evidence>
<evidence type="ECO:0000256" key="8">
    <source>
        <dbReference type="ARBA" id="ARBA00047559"/>
    </source>
</evidence>
<dbReference type="PANTHER" id="PTHR11584:SF369">
    <property type="entry name" value="MITOGEN-ACTIVATED PROTEIN KINASE KINASE KINASE 19-RELATED"/>
    <property type="match status" value="1"/>
</dbReference>
<protein>
    <recommendedName>
        <fullName evidence="2">mitogen-activated protein kinase kinase kinase</fullName>
        <ecNumber evidence="2">2.7.11.25</ecNumber>
    </recommendedName>
</protein>
<dbReference type="InterPro" id="IPR001660">
    <property type="entry name" value="SAM"/>
</dbReference>
<dbReference type="FunFam" id="3.30.200.20:FF:000387">
    <property type="entry name" value="Serine/threonine-protein kinase STE11"/>
    <property type="match status" value="1"/>
</dbReference>
<dbReference type="RefSeq" id="XP_056064728.1">
    <property type="nucleotide sequence ID" value="XM_056208753.1"/>
</dbReference>
<dbReference type="SMART" id="SM00454">
    <property type="entry name" value="SAM"/>
    <property type="match status" value="1"/>
</dbReference>
<organism evidence="14 15">
    <name type="scientific">Malassezia vespertilionis</name>
    <dbReference type="NCBI Taxonomy" id="2020962"/>
    <lineage>
        <taxon>Eukaryota</taxon>
        <taxon>Fungi</taxon>
        <taxon>Dikarya</taxon>
        <taxon>Basidiomycota</taxon>
        <taxon>Ustilaginomycotina</taxon>
        <taxon>Malasseziomycetes</taxon>
        <taxon>Malasseziales</taxon>
        <taxon>Malasseziaceae</taxon>
        <taxon>Malassezia</taxon>
    </lineage>
</organism>
<reference evidence="14 15" key="1">
    <citation type="submission" date="2017-10" db="EMBL/GenBank/DDBJ databases">
        <title>A novel species of cold-tolerant Malassezia isolated from bats.</title>
        <authorList>
            <person name="Lorch J.M."/>
            <person name="Palmer J.M."/>
            <person name="Vanderwolf K.J."/>
            <person name="Schmidt K.Z."/>
            <person name="Verant M.L."/>
            <person name="Weller T.J."/>
            <person name="Blehert D.S."/>
        </authorList>
    </citation>
    <scope>NUCLEOTIDE SEQUENCE [LARGE SCALE GENOMIC DNA]</scope>
    <source>
        <strain evidence="14 15">NWHC:44797-103</strain>
    </source>
</reference>
<dbReference type="InterPro" id="IPR017441">
    <property type="entry name" value="Protein_kinase_ATP_BS"/>
</dbReference>
<dbReference type="GeneID" id="80903454"/>
<dbReference type="PROSITE" id="PS50105">
    <property type="entry name" value="SAM_DOMAIN"/>
    <property type="match status" value="1"/>
</dbReference>
<evidence type="ECO:0000256" key="5">
    <source>
        <dbReference type="ARBA" id="ARBA00022741"/>
    </source>
</evidence>
<comment type="catalytic activity">
    <reaction evidence="9">
        <text>L-seryl-[protein] + ATP = O-phospho-L-seryl-[protein] + ADP + H(+)</text>
        <dbReference type="Rhea" id="RHEA:17989"/>
        <dbReference type="Rhea" id="RHEA-COMP:9863"/>
        <dbReference type="Rhea" id="RHEA-COMP:11604"/>
        <dbReference type="ChEBI" id="CHEBI:15378"/>
        <dbReference type="ChEBI" id="CHEBI:29999"/>
        <dbReference type="ChEBI" id="CHEBI:30616"/>
        <dbReference type="ChEBI" id="CHEBI:83421"/>
        <dbReference type="ChEBI" id="CHEBI:456216"/>
        <dbReference type="EC" id="2.7.11.25"/>
    </reaction>
</comment>
<dbReference type="FunFam" id="1.10.510.10:FF:000334">
    <property type="entry name" value="Serine/threonine-protein kinase STE11"/>
    <property type="match status" value="1"/>
</dbReference>
<dbReference type="Proteomes" id="UP000232875">
    <property type="component" value="Unassembled WGS sequence"/>
</dbReference>
<evidence type="ECO:0000256" key="4">
    <source>
        <dbReference type="ARBA" id="ARBA00022679"/>
    </source>
</evidence>
<dbReference type="Pfam" id="PF00069">
    <property type="entry name" value="Pkinase"/>
    <property type="match status" value="1"/>
</dbReference>
<feature type="compositionally biased region" description="Low complexity" evidence="11">
    <location>
        <begin position="230"/>
        <end position="239"/>
    </location>
</feature>
<evidence type="ECO:0000256" key="3">
    <source>
        <dbReference type="ARBA" id="ARBA00022527"/>
    </source>
</evidence>
<dbReference type="PROSITE" id="PS50011">
    <property type="entry name" value="PROTEIN_KINASE_DOM"/>
    <property type="match status" value="1"/>
</dbReference>
<feature type="region of interest" description="Disordered" evidence="11">
    <location>
        <begin position="113"/>
        <end position="202"/>
    </location>
</feature>
<evidence type="ECO:0000259" key="12">
    <source>
        <dbReference type="PROSITE" id="PS50011"/>
    </source>
</evidence>
<feature type="domain" description="Protein kinase" evidence="12">
    <location>
        <begin position="584"/>
        <end position="847"/>
    </location>
</feature>
<keyword evidence="4" id="KW-0808">Transferase</keyword>
<dbReference type="Gene3D" id="1.10.510.10">
    <property type="entry name" value="Transferase(Phosphotransferase) domain 1"/>
    <property type="match status" value="1"/>
</dbReference>
<evidence type="ECO:0000256" key="7">
    <source>
        <dbReference type="ARBA" id="ARBA00022840"/>
    </source>
</evidence>
<dbReference type="InterPro" id="IPR000719">
    <property type="entry name" value="Prot_kinase_dom"/>
</dbReference>
<evidence type="ECO:0000256" key="9">
    <source>
        <dbReference type="ARBA" id="ARBA00048329"/>
    </source>
</evidence>
<comment type="catalytic activity">
    <reaction evidence="8">
        <text>L-threonyl-[protein] + ATP = O-phospho-L-threonyl-[protein] + ADP + H(+)</text>
        <dbReference type="Rhea" id="RHEA:46608"/>
        <dbReference type="Rhea" id="RHEA-COMP:11060"/>
        <dbReference type="Rhea" id="RHEA-COMP:11605"/>
        <dbReference type="ChEBI" id="CHEBI:15378"/>
        <dbReference type="ChEBI" id="CHEBI:30013"/>
        <dbReference type="ChEBI" id="CHEBI:30616"/>
        <dbReference type="ChEBI" id="CHEBI:61977"/>
        <dbReference type="ChEBI" id="CHEBI:456216"/>
        <dbReference type="EC" id="2.7.11.25"/>
    </reaction>
</comment>
<accession>A0A2N1J850</accession>
<dbReference type="SUPFAM" id="SSF47769">
    <property type="entry name" value="SAM/Pointed domain"/>
    <property type="match status" value="1"/>
</dbReference>
<dbReference type="EMBL" id="KZ454994">
    <property type="protein sequence ID" value="PKI82734.1"/>
    <property type="molecule type" value="Genomic_DNA"/>
</dbReference>
<dbReference type="Gene3D" id="1.10.150.50">
    <property type="entry name" value="Transcription Factor, Ets-1"/>
    <property type="match status" value="1"/>
</dbReference>
<sequence length="858" mass="93068">METDVSHWSVQDVSQWLCVNNLSQHAQIFQNNDIDGTVLLQLDQPVLKEMGMSSMGDRLRLLAAVRTLSRRSPSVSQAAQMPARAASSKSMLGGPKLSPLNLFGGRYGDANGADEHARHADHSPSVRTPTCMPDGTFLLSPKSPAFSKPHPTSRRPNTATGISPRARPGSSGTNTSSYIGTPSTAMQPKHRRPATANSASSQVGYSVGRGAFAASAAAKQRVAAISAPYNLRRNGSGSDSDSRGDPLTPCTPSSVKSMRRPLIKFVMRDGAHHVVDVGDSCDPSDILARILQAFGIEEAGLPTYTQPWAIAMNGMDGKPKMLSENELLTVCRAPHTFLPVTQHGLLLDFAEHFDTGGVTKRASTVSILSGLGVDNASQALLPVHLLHTARTAVAASEPLLPVVTVRRKVRNFFGQRPPSELISSHLAEYFPKTDSCELQRHSQGSIKRKERYADRAHEGARATIRALPTASVPPPQSAPAVVLTSTTETFFPYRDTAKDDDRASLVTVDEITLDLEERNALAADKGESSKVDQDGMPVPLSSSLRTASAVSPAFCAPTAPPKRDVPLRPVKSSMRVEEVPRMRWHKGALIGAGSYGNVFLGMNAKTGMLMAVKQVELPTNEEETTKRRKLMVESLESEITLLKTIQHPNIVHYLDSFPDGEFLNIFLEYVPGGSVVSLLRNYGPFEEQLVQNFIRQILQGLSFLHAREIVHRDIKGANILVDNKGGVKISDFGISKKVESGLLNATGNRDALQGSVYWMAPEVVKQTMYTPKADIWSVGCLVVEMLTAEHPWANLDQMQALFKIGMGKPPEIPEDVSVSAIAFLRAIFEIDFQQRPTADALLAHPFANPAEEEGLSAL</sequence>
<dbReference type="PROSITE" id="PS00107">
    <property type="entry name" value="PROTEIN_KINASE_ATP"/>
    <property type="match status" value="1"/>
</dbReference>
<proteinExistence type="inferred from homology"/>
<dbReference type="PANTHER" id="PTHR11584">
    <property type="entry name" value="SERINE/THREONINE PROTEIN KINASE"/>
    <property type="match status" value="1"/>
</dbReference>